<accession>A0A2P5FG93</accession>
<comment type="caution">
    <text evidence="1">The sequence shown here is derived from an EMBL/GenBank/DDBJ whole genome shotgun (WGS) entry which is preliminary data.</text>
</comment>
<dbReference type="Proteomes" id="UP000237000">
    <property type="component" value="Unassembled WGS sequence"/>
</dbReference>
<evidence type="ECO:0000313" key="2">
    <source>
        <dbReference type="Proteomes" id="UP000237000"/>
    </source>
</evidence>
<keyword evidence="2" id="KW-1185">Reference proteome</keyword>
<protein>
    <submittedName>
        <fullName evidence="1">Uncharacterized protein</fullName>
    </submittedName>
</protein>
<dbReference type="AlphaFoldDB" id="A0A2P5FG93"/>
<name>A0A2P5FG93_TREOI</name>
<proteinExistence type="predicted"/>
<feature type="non-terminal residue" evidence="1">
    <location>
        <position position="1"/>
    </location>
</feature>
<dbReference type="EMBL" id="JXTC01000036">
    <property type="protein sequence ID" value="PON96809.1"/>
    <property type="molecule type" value="Genomic_DNA"/>
</dbReference>
<sequence>SSVASSKAEEDDEVARRLVRVTVRLRHERTILVLYFLSGTFVEKKKELGGLKKF</sequence>
<reference evidence="2" key="1">
    <citation type="submission" date="2016-06" db="EMBL/GenBank/DDBJ databases">
        <title>Parallel loss of symbiosis genes in relatives of nitrogen-fixing non-legume Parasponia.</title>
        <authorList>
            <person name="Van Velzen R."/>
            <person name="Holmer R."/>
            <person name="Bu F."/>
            <person name="Rutten L."/>
            <person name="Van Zeijl A."/>
            <person name="Liu W."/>
            <person name="Santuari L."/>
            <person name="Cao Q."/>
            <person name="Sharma T."/>
            <person name="Shen D."/>
            <person name="Roswanjaya Y."/>
            <person name="Wardhani T."/>
            <person name="Kalhor M.S."/>
            <person name="Jansen J."/>
            <person name="Van den Hoogen J."/>
            <person name="Gungor B."/>
            <person name="Hartog M."/>
            <person name="Hontelez J."/>
            <person name="Verver J."/>
            <person name="Yang W.-C."/>
            <person name="Schijlen E."/>
            <person name="Repin R."/>
            <person name="Schilthuizen M."/>
            <person name="Schranz E."/>
            <person name="Heidstra R."/>
            <person name="Miyata K."/>
            <person name="Fedorova E."/>
            <person name="Kohlen W."/>
            <person name="Bisseling T."/>
            <person name="Smit S."/>
            <person name="Geurts R."/>
        </authorList>
    </citation>
    <scope>NUCLEOTIDE SEQUENCE [LARGE SCALE GENOMIC DNA]</scope>
    <source>
        <strain evidence="2">cv. RG33-2</strain>
    </source>
</reference>
<evidence type="ECO:0000313" key="1">
    <source>
        <dbReference type="EMBL" id="PON96809.1"/>
    </source>
</evidence>
<organism evidence="1 2">
    <name type="scientific">Trema orientale</name>
    <name type="common">Charcoal tree</name>
    <name type="synonym">Celtis orientalis</name>
    <dbReference type="NCBI Taxonomy" id="63057"/>
    <lineage>
        <taxon>Eukaryota</taxon>
        <taxon>Viridiplantae</taxon>
        <taxon>Streptophyta</taxon>
        <taxon>Embryophyta</taxon>
        <taxon>Tracheophyta</taxon>
        <taxon>Spermatophyta</taxon>
        <taxon>Magnoliopsida</taxon>
        <taxon>eudicotyledons</taxon>
        <taxon>Gunneridae</taxon>
        <taxon>Pentapetalae</taxon>
        <taxon>rosids</taxon>
        <taxon>fabids</taxon>
        <taxon>Rosales</taxon>
        <taxon>Cannabaceae</taxon>
        <taxon>Trema</taxon>
    </lineage>
</organism>
<gene>
    <name evidence="1" type="ORF">TorRG33x02_075130</name>
</gene>
<dbReference type="InParanoid" id="A0A2P5FG93"/>